<sequence>MAGAALIACAGSRDAASAAERFDDPVQISLDESRWCPASPLLQTPGLVTGPTDMARPAEGPDAFIRNMVVVRLEVRYDAVECDEGCRSKVSEILAQSLNLWRNLCLRCGQGLMAFVIDGDYVYLDHDLYVAWRDAPEGTVQGLLSATAALLRLDGSTPASGPHVAGSYVRVPARSNALQDVCKSDLGAFQSEWPGTLKSALCLKSPRTPTLHITFTRGWACGKESLIGCGSPEKEIAINAERFRFEDSSGQFEGSRFLLGNKASERVVDIRAALLHEIGHFLGVDHLPMDEFPNTNIEPVMTQTLEPGMCVSTADARMLNNVSDRNWTYRAKDCSGLEWR</sequence>
<comment type="caution">
    <text evidence="2">The sequence shown here is derived from an EMBL/GenBank/DDBJ whole genome shotgun (WGS) entry which is preliminary data.</text>
</comment>
<dbReference type="RefSeq" id="WP_168275129.1">
    <property type="nucleotide sequence ID" value="NZ_WIEZ01000002.1"/>
</dbReference>
<evidence type="ECO:0000259" key="1">
    <source>
        <dbReference type="PROSITE" id="PS50206"/>
    </source>
</evidence>
<name>A0A8I2GQ78_RHILV</name>
<evidence type="ECO:0000313" key="2">
    <source>
        <dbReference type="EMBL" id="NKM44302.1"/>
    </source>
</evidence>
<dbReference type="EMBL" id="WIEZ01000002">
    <property type="protein sequence ID" value="NKM44302.1"/>
    <property type="molecule type" value="Genomic_DNA"/>
</dbReference>
<dbReference type="PROSITE" id="PS50206">
    <property type="entry name" value="RHODANESE_3"/>
    <property type="match status" value="1"/>
</dbReference>
<feature type="domain" description="Rhodanese" evidence="1">
    <location>
        <begin position="261"/>
        <end position="294"/>
    </location>
</feature>
<dbReference type="AlphaFoldDB" id="A0A8I2GQ78"/>
<dbReference type="SUPFAM" id="SSF55486">
    <property type="entry name" value="Metalloproteases ('zincins'), catalytic domain"/>
    <property type="match status" value="1"/>
</dbReference>
<protein>
    <recommendedName>
        <fullName evidence="1">Rhodanese domain-containing protein</fullName>
    </recommendedName>
</protein>
<proteinExistence type="predicted"/>
<reference evidence="2" key="1">
    <citation type="submission" date="2019-10" db="EMBL/GenBank/DDBJ databases">
        <title>Rhizobium leguminosarum symbiovar viciae collection.</title>
        <authorList>
            <person name="Boivin S."/>
            <person name="Lepetit M."/>
        </authorList>
    </citation>
    <scope>NUCLEOTIDE SEQUENCE</scope>
    <source>
        <strain evidence="2">L143</strain>
    </source>
</reference>
<dbReference type="InterPro" id="IPR001763">
    <property type="entry name" value="Rhodanese-like_dom"/>
</dbReference>
<dbReference type="Proteomes" id="UP000662259">
    <property type="component" value="Unassembled WGS sequence"/>
</dbReference>
<gene>
    <name evidence="2" type="ORF">GFL91_04720</name>
</gene>
<organism evidence="2 3">
    <name type="scientific">Rhizobium leguminosarum bv. viciae</name>
    <dbReference type="NCBI Taxonomy" id="387"/>
    <lineage>
        <taxon>Bacteria</taxon>
        <taxon>Pseudomonadati</taxon>
        <taxon>Pseudomonadota</taxon>
        <taxon>Alphaproteobacteria</taxon>
        <taxon>Hyphomicrobiales</taxon>
        <taxon>Rhizobiaceae</taxon>
        <taxon>Rhizobium/Agrobacterium group</taxon>
        <taxon>Rhizobium</taxon>
    </lineage>
</organism>
<evidence type="ECO:0000313" key="3">
    <source>
        <dbReference type="Proteomes" id="UP000662259"/>
    </source>
</evidence>
<accession>A0A8I2GQ78</accession>